<keyword evidence="7" id="KW-1185">Reference proteome</keyword>
<evidence type="ECO:0000313" key="6">
    <source>
        <dbReference type="EMBL" id="PTX40356.1"/>
    </source>
</evidence>
<dbReference type="InterPro" id="IPR002500">
    <property type="entry name" value="PAPS_reduct_dom"/>
</dbReference>
<comment type="similarity">
    <text evidence="1 4">Belongs to the PAPS reductase family. CysH subfamily.</text>
</comment>
<dbReference type="HAMAP" id="MF_00063">
    <property type="entry name" value="CysH"/>
    <property type="match status" value="1"/>
</dbReference>
<dbReference type="InterPro" id="IPR014729">
    <property type="entry name" value="Rossmann-like_a/b/a_fold"/>
</dbReference>
<dbReference type="OrthoDB" id="9794018at2"/>
<keyword evidence="2 4" id="KW-0560">Oxidoreductase</keyword>
<keyword evidence="4" id="KW-0411">Iron-sulfur</keyword>
<reference evidence="6 7" key="1">
    <citation type="submission" date="2018-04" db="EMBL/GenBank/DDBJ databases">
        <title>Genomic Encyclopedia of Archaeal and Bacterial Type Strains, Phase II (KMG-II): from individual species to whole genera.</title>
        <authorList>
            <person name="Goeker M."/>
        </authorList>
    </citation>
    <scope>NUCLEOTIDE SEQUENCE [LARGE SCALE GENOMIC DNA]</scope>
    <source>
        <strain evidence="6 7">DSM 29329</strain>
    </source>
</reference>
<dbReference type="RefSeq" id="WP_107978523.1">
    <property type="nucleotide sequence ID" value="NZ_BMEZ01000033.1"/>
</dbReference>
<dbReference type="EMBL" id="QBKN01000034">
    <property type="protein sequence ID" value="PTX40356.1"/>
    <property type="molecule type" value="Genomic_DNA"/>
</dbReference>
<dbReference type="GO" id="GO:0019379">
    <property type="term" value="P:sulfate assimilation, phosphoadenylyl sulfate reduction by phosphoadenylyl-sulfate reductase (thioredoxin)"/>
    <property type="evidence" value="ECO:0007669"/>
    <property type="project" value="UniProtKB-UniRule"/>
</dbReference>
<comment type="pathway">
    <text evidence="3 4">Sulfur metabolism; hydrogen sulfide biosynthesis; sulfite from sulfate.</text>
</comment>
<dbReference type="AlphaFoldDB" id="A0A2T6A972"/>
<dbReference type="NCBIfam" id="NF002537">
    <property type="entry name" value="PRK02090.1"/>
    <property type="match status" value="1"/>
</dbReference>
<dbReference type="Gene3D" id="3.40.50.620">
    <property type="entry name" value="HUPs"/>
    <property type="match status" value="1"/>
</dbReference>
<dbReference type="GO" id="GO:0051539">
    <property type="term" value="F:4 iron, 4 sulfur cluster binding"/>
    <property type="evidence" value="ECO:0007669"/>
    <property type="project" value="UniProtKB-UniRule"/>
</dbReference>
<comment type="catalytic activity">
    <reaction evidence="4">
        <text>[thioredoxin]-disulfide + sulfite + AMP + 2 H(+) = adenosine 5'-phosphosulfate + [thioredoxin]-dithiol</text>
        <dbReference type="Rhea" id="RHEA:21976"/>
        <dbReference type="Rhea" id="RHEA-COMP:10698"/>
        <dbReference type="Rhea" id="RHEA-COMP:10700"/>
        <dbReference type="ChEBI" id="CHEBI:15378"/>
        <dbReference type="ChEBI" id="CHEBI:17359"/>
        <dbReference type="ChEBI" id="CHEBI:29950"/>
        <dbReference type="ChEBI" id="CHEBI:50058"/>
        <dbReference type="ChEBI" id="CHEBI:58243"/>
        <dbReference type="ChEBI" id="CHEBI:456215"/>
        <dbReference type="EC" id="1.8.4.10"/>
    </reaction>
</comment>
<feature type="binding site" evidence="4">
    <location>
        <position position="122"/>
    </location>
    <ligand>
        <name>[4Fe-4S] cluster</name>
        <dbReference type="ChEBI" id="CHEBI:49883"/>
    </ligand>
</feature>
<comment type="function">
    <text evidence="4">Catalyzes the formation of sulfite from adenosine 5'-phosphosulfate (APS) using thioredoxin as an electron donor.</text>
</comment>
<dbReference type="PANTHER" id="PTHR46509">
    <property type="entry name" value="PHOSPHOADENOSINE PHOSPHOSULFATE REDUCTASE"/>
    <property type="match status" value="1"/>
</dbReference>
<evidence type="ECO:0000256" key="2">
    <source>
        <dbReference type="ARBA" id="ARBA00023002"/>
    </source>
</evidence>
<evidence type="ECO:0000256" key="4">
    <source>
        <dbReference type="HAMAP-Rule" id="MF_00063"/>
    </source>
</evidence>
<proteinExistence type="inferred from homology"/>
<evidence type="ECO:0000256" key="3">
    <source>
        <dbReference type="ARBA" id="ARBA00024327"/>
    </source>
</evidence>
<dbReference type="GO" id="GO:0043866">
    <property type="term" value="F:adenylyl-sulfate reductase (thioredoxin) activity"/>
    <property type="evidence" value="ECO:0007669"/>
    <property type="project" value="UniProtKB-EC"/>
</dbReference>
<gene>
    <name evidence="4" type="primary">cysH</name>
    <name evidence="6" type="ORF">C8N44_13411</name>
</gene>
<organism evidence="6 7">
    <name type="scientific">Allosediminivita pacifica</name>
    <dbReference type="NCBI Taxonomy" id="1267769"/>
    <lineage>
        <taxon>Bacteria</taxon>
        <taxon>Pseudomonadati</taxon>
        <taxon>Pseudomonadota</taxon>
        <taxon>Alphaproteobacteria</taxon>
        <taxon>Rhodobacterales</taxon>
        <taxon>Paracoccaceae</taxon>
        <taxon>Allosediminivita</taxon>
    </lineage>
</organism>
<sequence>MESWPPGAHDPELADLQETYLPRKGAYDIPGLLRDRRLGNLALVSSFGAESIVLLHYVSRILPEVTVLFLDTGKHFPETLSYRDQVVKDLDLNLRVLEPEASSLQAEDPDGQLHSREPNTCCRLRKVFPLQDTLDGFDSWISGRKRYQADSRSQIGVIERDGERLKVNPMAFWTREEIDAYFAFHRLPRHPLEAQNYLSIGCAPCTRPVAEGEDARAGRWAESPEKVECGIHLGPDGRFRRSSAGASD</sequence>
<accession>A0A2T6A972</accession>
<dbReference type="PANTHER" id="PTHR46509:SF1">
    <property type="entry name" value="PHOSPHOADENOSINE PHOSPHOSULFATE REDUCTASE"/>
    <property type="match status" value="1"/>
</dbReference>
<feature type="binding site" evidence="4">
    <location>
        <position position="205"/>
    </location>
    <ligand>
        <name>[4Fe-4S] cluster</name>
        <dbReference type="ChEBI" id="CHEBI:49883"/>
    </ligand>
</feature>
<evidence type="ECO:0000256" key="1">
    <source>
        <dbReference type="ARBA" id="ARBA00009732"/>
    </source>
</evidence>
<keyword evidence="4" id="KW-0408">Iron</keyword>
<name>A0A2T6A972_9RHOB</name>
<dbReference type="GO" id="GO:0070814">
    <property type="term" value="P:hydrogen sulfide biosynthetic process"/>
    <property type="evidence" value="ECO:0007669"/>
    <property type="project" value="UniProtKB-UniRule"/>
</dbReference>
<dbReference type="GO" id="GO:0046872">
    <property type="term" value="F:metal ion binding"/>
    <property type="evidence" value="ECO:0007669"/>
    <property type="project" value="UniProtKB-KW"/>
</dbReference>
<dbReference type="Pfam" id="PF01507">
    <property type="entry name" value="PAPS_reduct"/>
    <property type="match status" value="1"/>
</dbReference>
<dbReference type="NCBIfam" id="TIGR00434">
    <property type="entry name" value="cysH"/>
    <property type="match status" value="1"/>
</dbReference>
<dbReference type="EC" id="1.8.4.10" evidence="4"/>
<dbReference type="InterPro" id="IPR004511">
    <property type="entry name" value="PAPS/APS_Rdtase"/>
</dbReference>
<dbReference type="GO" id="GO:0005737">
    <property type="term" value="C:cytoplasm"/>
    <property type="evidence" value="ECO:0007669"/>
    <property type="project" value="UniProtKB-SubCell"/>
</dbReference>
<feature type="binding site" evidence="4">
    <location>
        <position position="202"/>
    </location>
    <ligand>
        <name>[4Fe-4S] cluster</name>
        <dbReference type="ChEBI" id="CHEBI:49883"/>
    </ligand>
</feature>
<feature type="binding site" evidence="4">
    <location>
        <position position="121"/>
    </location>
    <ligand>
        <name>[4Fe-4S] cluster</name>
        <dbReference type="ChEBI" id="CHEBI:49883"/>
    </ligand>
</feature>
<keyword evidence="4" id="KW-0963">Cytoplasm</keyword>
<comment type="subcellular location">
    <subcellularLocation>
        <location evidence="4">Cytoplasm</location>
    </subcellularLocation>
</comment>
<comment type="caution">
    <text evidence="6">The sequence shown here is derived from an EMBL/GenBank/DDBJ whole genome shotgun (WGS) entry which is preliminary data.</text>
</comment>
<evidence type="ECO:0000259" key="5">
    <source>
        <dbReference type="Pfam" id="PF01507"/>
    </source>
</evidence>
<feature type="active site" description="Nucleophile; cysteine thiosulfonate intermediate" evidence="4">
    <location>
        <position position="229"/>
    </location>
</feature>
<feature type="domain" description="Phosphoadenosine phosphosulphate reductase" evidence="5">
    <location>
        <begin position="41"/>
        <end position="208"/>
    </location>
</feature>
<keyword evidence="4" id="KW-0479">Metal-binding</keyword>
<evidence type="ECO:0000313" key="7">
    <source>
        <dbReference type="Proteomes" id="UP000244069"/>
    </source>
</evidence>
<dbReference type="SUPFAM" id="SSF52402">
    <property type="entry name" value="Adenine nucleotide alpha hydrolases-like"/>
    <property type="match status" value="1"/>
</dbReference>
<dbReference type="Proteomes" id="UP000244069">
    <property type="component" value="Unassembled WGS sequence"/>
</dbReference>
<comment type="cofactor">
    <cofactor evidence="4">
        <name>[4Fe-4S] cluster</name>
        <dbReference type="ChEBI" id="CHEBI:49883"/>
    </cofactor>
    <text evidence="4">Binds 1 [4Fe-4S] cluster per subunit.</text>
</comment>
<protein>
    <recommendedName>
        <fullName evidence="4">Adenosine 5'-phosphosulfate reductase</fullName>
        <shortName evidence="4">APS reductase</shortName>
        <ecNumber evidence="4">1.8.4.10</ecNumber>
    </recommendedName>
    <alternativeName>
        <fullName evidence="4">5'-adenylylsulfate reductase</fullName>
    </alternativeName>
    <alternativeName>
        <fullName evidence="4">Thioredoxin-dependent 5'-adenylylsulfate reductase</fullName>
    </alternativeName>
</protein>
<dbReference type="GO" id="GO:0004604">
    <property type="term" value="F:phosphoadenylyl-sulfate reductase (thioredoxin) activity"/>
    <property type="evidence" value="ECO:0007669"/>
    <property type="project" value="UniProtKB-UniRule"/>
</dbReference>